<protein>
    <submittedName>
        <fullName evidence="2">Uncharacterized protein</fullName>
    </submittedName>
</protein>
<evidence type="ECO:0000313" key="2">
    <source>
        <dbReference type="EMBL" id="CAD5971553.1"/>
    </source>
</evidence>
<accession>A0A9W4G9K6</accession>
<name>A0A9W4G9K6_9CYAN</name>
<dbReference type="Proteomes" id="UP001153719">
    <property type="component" value="Chromosome"/>
</dbReference>
<organism evidence="2 3">
    <name type="scientific">Planktothrix pseudagardhii</name>
    <dbReference type="NCBI Taxonomy" id="132604"/>
    <lineage>
        <taxon>Bacteria</taxon>
        <taxon>Bacillati</taxon>
        <taxon>Cyanobacteriota</taxon>
        <taxon>Cyanophyceae</taxon>
        <taxon>Oscillatoriophycideae</taxon>
        <taxon>Oscillatoriales</taxon>
        <taxon>Microcoleaceae</taxon>
        <taxon>Planktothrix</taxon>
    </lineage>
</organism>
<dbReference type="KEGG" id="ppsu:NO713_03854"/>
<dbReference type="AlphaFoldDB" id="A0A9W4G9K6"/>
<reference evidence="2" key="1">
    <citation type="submission" date="2020-09" db="EMBL/GenBank/DDBJ databases">
        <authorList>
            <person name="Blom J."/>
        </authorList>
    </citation>
    <scope>NUCLEOTIDE SEQUENCE</scope>
    <source>
        <strain evidence="2">No.713</strain>
    </source>
</reference>
<evidence type="ECO:0000313" key="3">
    <source>
        <dbReference type="Proteomes" id="UP001153719"/>
    </source>
</evidence>
<proteinExistence type="predicted"/>
<gene>
    <name evidence="2" type="ORF">NO713_03854</name>
</gene>
<sequence length="158" mass="17782">MCLRVTLLSQTIHTYFPTELPWFTITLVNILLKNSQMLLFNGCSPLNNLPPFRFSKLNSFKNQFGLILSPFCKPITKFCIWNFKPCPILTLPCHSECLTTTSGSSDNTLVPSIKLYSFYSKPPQNKLLYLSIQTPTPNTATESAPRTEVTGLHASNFS</sequence>
<evidence type="ECO:0000256" key="1">
    <source>
        <dbReference type="SAM" id="MobiDB-lite"/>
    </source>
</evidence>
<keyword evidence="3" id="KW-1185">Reference proteome</keyword>
<feature type="region of interest" description="Disordered" evidence="1">
    <location>
        <begin position="136"/>
        <end position="158"/>
    </location>
</feature>
<dbReference type="EMBL" id="LR882967">
    <property type="protein sequence ID" value="CAD5971553.1"/>
    <property type="molecule type" value="Genomic_DNA"/>
</dbReference>